<dbReference type="AlphaFoldDB" id="A0A9D4C2B7"/>
<comment type="caution">
    <text evidence="1">The sequence shown here is derived from an EMBL/GenBank/DDBJ whole genome shotgun (WGS) entry which is preliminary data.</text>
</comment>
<sequence length="97" mass="10566">MAACALAMEYVSMDVRFITMVVGVRTRVQHSVYRLVPKTDALTMVHVEKAVLQGTQEKDASTELTHSIPDDSKSASTAGIVAGSFFWWGGPNSCMWG</sequence>
<accession>A0A9D4C2B7</accession>
<gene>
    <name evidence="1" type="ORF">DPMN_058753</name>
</gene>
<proteinExistence type="predicted"/>
<dbReference type="EMBL" id="JAIWYP010000013">
    <property type="protein sequence ID" value="KAH3716037.1"/>
    <property type="molecule type" value="Genomic_DNA"/>
</dbReference>
<evidence type="ECO:0000313" key="1">
    <source>
        <dbReference type="EMBL" id="KAH3716037.1"/>
    </source>
</evidence>
<evidence type="ECO:0000313" key="2">
    <source>
        <dbReference type="Proteomes" id="UP000828390"/>
    </source>
</evidence>
<name>A0A9D4C2B7_DREPO</name>
<protein>
    <submittedName>
        <fullName evidence="1">Uncharacterized protein</fullName>
    </submittedName>
</protein>
<reference evidence="1" key="2">
    <citation type="submission" date="2020-11" db="EMBL/GenBank/DDBJ databases">
        <authorList>
            <person name="McCartney M.A."/>
            <person name="Auch B."/>
            <person name="Kono T."/>
            <person name="Mallez S."/>
            <person name="Becker A."/>
            <person name="Gohl D.M."/>
            <person name="Silverstein K.A.T."/>
            <person name="Koren S."/>
            <person name="Bechman K.B."/>
            <person name="Herman A."/>
            <person name="Abrahante J.E."/>
            <person name="Garbe J."/>
        </authorList>
    </citation>
    <scope>NUCLEOTIDE SEQUENCE</scope>
    <source>
        <strain evidence="1">Duluth1</strain>
        <tissue evidence="1">Whole animal</tissue>
    </source>
</reference>
<keyword evidence="2" id="KW-1185">Reference proteome</keyword>
<dbReference type="Proteomes" id="UP000828390">
    <property type="component" value="Unassembled WGS sequence"/>
</dbReference>
<organism evidence="1 2">
    <name type="scientific">Dreissena polymorpha</name>
    <name type="common">Zebra mussel</name>
    <name type="synonym">Mytilus polymorpha</name>
    <dbReference type="NCBI Taxonomy" id="45954"/>
    <lineage>
        <taxon>Eukaryota</taxon>
        <taxon>Metazoa</taxon>
        <taxon>Spiralia</taxon>
        <taxon>Lophotrochozoa</taxon>
        <taxon>Mollusca</taxon>
        <taxon>Bivalvia</taxon>
        <taxon>Autobranchia</taxon>
        <taxon>Heteroconchia</taxon>
        <taxon>Euheterodonta</taxon>
        <taxon>Imparidentia</taxon>
        <taxon>Neoheterodontei</taxon>
        <taxon>Myida</taxon>
        <taxon>Dreissenoidea</taxon>
        <taxon>Dreissenidae</taxon>
        <taxon>Dreissena</taxon>
    </lineage>
</organism>
<reference evidence="1" key="1">
    <citation type="journal article" date="2019" name="bioRxiv">
        <title>The Genome of the Zebra Mussel, Dreissena polymorpha: A Resource for Invasive Species Research.</title>
        <authorList>
            <person name="McCartney M.A."/>
            <person name="Auch B."/>
            <person name="Kono T."/>
            <person name="Mallez S."/>
            <person name="Zhang Y."/>
            <person name="Obille A."/>
            <person name="Becker A."/>
            <person name="Abrahante J.E."/>
            <person name="Garbe J."/>
            <person name="Badalamenti J.P."/>
            <person name="Herman A."/>
            <person name="Mangelson H."/>
            <person name="Liachko I."/>
            <person name="Sullivan S."/>
            <person name="Sone E.D."/>
            <person name="Koren S."/>
            <person name="Silverstein K.A.T."/>
            <person name="Beckman K.B."/>
            <person name="Gohl D.M."/>
        </authorList>
    </citation>
    <scope>NUCLEOTIDE SEQUENCE</scope>
    <source>
        <strain evidence="1">Duluth1</strain>
        <tissue evidence="1">Whole animal</tissue>
    </source>
</reference>